<comment type="catalytic activity">
    <reaction evidence="1">
        <text>D-mannose 6-phosphate = D-fructose 6-phosphate</text>
        <dbReference type="Rhea" id="RHEA:12356"/>
        <dbReference type="ChEBI" id="CHEBI:58735"/>
        <dbReference type="ChEBI" id="CHEBI:61527"/>
        <dbReference type="EC" id="5.3.1.8"/>
    </reaction>
</comment>
<sequence length="683" mass="76615">MFLYGGSSEKLEVGNGTPVEGRTEDEVRQGSLPRFLHLRSSGGRPRLPAPEGRSRSSVPANRLPANMLPAVLVLVLDLLDATSRSADAVADFDYEITSKAWCDHKCGDHQSSPSKTCLTDCLSEYARVQRFTCEKVHAPTEYCGVDCNDSKCEGIDICCNDTKCGLTCFTPDLSKYSDFPPTPSNVTVSDTKGRTVMIHWNAQKINDTIYIIQERHYTGCRFSRYSTTGWAAIPRSLALEPPVPMTIKNGTWYEVRVAAVSANGTRGFSHPSKPFRSPSAPTPPQKPFNLKFSPGGKKNNSTMWGVLSWETPSSDLPVKRYSVIWTKRLAVEHTPKSKAPVIEERKTIDARRTYFKIRNLEIGVQYLLQVEAQSLCGNKRLASPKAGLILNETCIENFNFSKSSMPEKYIRDKTHLMVSVSKVTNSSSGTVSARVSWNGRPNVKYVVSWRDLETSDGVLNTDIVQTASKIELTDLSYKKTYSVRITEKSKGKKGPKRTGKTIKRRWQRNVIIIYSTDHQPNETEYGAQLWMGTHPNGESIIKETGEPLIDYLKKNPAKMGIAQNMLGGDLPFLFKVLSIQKALSIQAHPDKELAKKLNEVYPDRYKDKNHKPELAIALTDFECLVGFRPLNEIIRFLDIVPELSRLFSRDVLDKFSGEGQNHCVWSVQRLDEHFGTEDQSESN</sequence>
<keyword evidence="7" id="KW-0862">Zinc</keyword>
<evidence type="ECO:0000256" key="2">
    <source>
        <dbReference type="ARBA" id="ARBA00001947"/>
    </source>
</evidence>
<dbReference type="GO" id="GO:0005975">
    <property type="term" value="P:carbohydrate metabolic process"/>
    <property type="evidence" value="ECO:0007669"/>
    <property type="project" value="InterPro"/>
</dbReference>
<evidence type="ECO:0000313" key="12">
    <source>
        <dbReference type="Proteomes" id="UP000466442"/>
    </source>
</evidence>
<keyword evidence="12" id="KW-1185">Reference proteome</keyword>
<comment type="similarity">
    <text evidence="4">Belongs to the mannose-6-phosphate isomerase type 1 family.</text>
</comment>
<comment type="caution">
    <text evidence="11">The sequence shown here is derived from an EMBL/GenBank/DDBJ whole genome shotgun (WGS) entry which is preliminary data.</text>
</comment>
<evidence type="ECO:0000256" key="4">
    <source>
        <dbReference type="ARBA" id="ARBA00010772"/>
    </source>
</evidence>
<evidence type="ECO:0000259" key="10">
    <source>
        <dbReference type="PROSITE" id="PS50853"/>
    </source>
</evidence>
<dbReference type="InterPro" id="IPR003961">
    <property type="entry name" value="FN3_dom"/>
</dbReference>
<evidence type="ECO:0000256" key="3">
    <source>
        <dbReference type="ARBA" id="ARBA00004666"/>
    </source>
</evidence>
<dbReference type="SUPFAM" id="SSF51182">
    <property type="entry name" value="RmlC-like cupins"/>
    <property type="match status" value="1"/>
</dbReference>
<comment type="pathway">
    <text evidence="3">Nucleotide-sugar biosynthesis; GDP-alpha-D-mannose biosynthesis; alpha-D-mannose 1-phosphate from D-fructose 6-phosphate: step 1/2.</text>
</comment>
<feature type="domain" description="Fibronectin type-III" evidence="10">
    <location>
        <begin position="419"/>
        <end position="509"/>
    </location>
</feature>
<evidence type="ECO:0000256" key="7">
    <source>
        <dbReference type="ARBA" id="ARBA00022833"/>
    </source>
</evidence>
<feature type="region of interest" description="Disordered" evidence="9">
    <location>
        <begin position="1"/>
        <end position="60"/>
    </location>
</feature>
<dbReference type="InterPro" id="IPR014710">
    <property type="entry name" value="RmlC-like_jellyroll"/>
</dbReference>
<dbReference type="InterPro" id="IPR011051">
    <property type="entry name" value="RmlC_Cupin_sf"/>
</dbReference>
<dbReference type="PRINTS" id="PR00714">
    <property type="entry name" value="MAN6PISMRASE"/>
</dbReference>
<dbReference type="PANTHER" id="PTHR10309:SF0">
    <property type="entry name" value="MANNOSE-6-PHOSPHATE ISOMERASE"/>
    <property type="match status" value="1"/>
</dbReference>
<dbReference type="PROSITE" id="PS00965">
    <property type="entry name" value="PMI_I_1"/>
    <property type="match status" value="1"/>
</dbReference>
<dbReference type="PANTHER" id="PTHR10309">
    <property type="entry name" value="MANNOSE-6-PHOSPHATE ISOMERASE"/>
    <property type="match status" value="1"/>
</dbReference>
<protein>
    <recommendedName>
        <fullName evidence="5">mannose-6-phosphate isomerase</fullName>
        <ecNumber evidence="5">5.3.1.8</ecNumber>
    </recommendedName>
</protein>
<dbReference type="InterPro" id="IPR016305">
    <property type="entry name" value="Mannose-6-P_Isomerase"/>
</dbReference>
<name>A0A8S9XXG3_APOLU</name>
<dbReference type="InterPro" id="IPR036116">
    <property type="entry name" value="FN3_sf"/>
</dbReference>
<evidence type="ECO:0000256" key="9">
    <source>
        <dbReference type="SAM" id="MobiDB-lite"/>
    </source>
</evidence>
<dbReference type="Gene3D" id="2.60.40.10">
    <property type="entry name" value="Immunoglobulins"/>
    <property type="match status" value="2"/>
</dbReference>
<dbReference type="Proteomes" id="UP000466442">
    <property type="component" value="Unassembled WGS sequence"/>
</dbReference>
<dbReference type="SMART" id="SM00060">
    <property type="entry name" value="FN3"/>
    <property type="match status" value="3"/>
</dbReference>
<dbReference type="AlphaFoldDB" id="A0A8S9XXG3"/>
<dbReference type="PROSITE" id="PS50853">
    <property type="entry name" value="FN3"/>
    <property type="match status" value="2"/>
</dbReference>
<dbReference type="InterPro" id="IPR013783">
    <property type="entry name" value="Ig-like_fold"/>
</dbReference>
<dbReference type="CDD" id="cd00063">
    <property type="entry name" value="FN3"/>
    <property type="match status" value="2"/>
</dbReference>
<dbReference type="GO" id="GO:0008270">
    <property type="term" value="F:zinc ion binding"/>
    <property type="evidence" value="ECO:0007669"/>
    <property type="project" value="InterPro"/>
</dbReference>
<keyword evidence="8" id="KW-0413">Isomerase</keyword>
<dbReference type="InterPro" id="IPR001250">
    <property type="entry name" value="Man6P_Isoase-1"/>
</dbReference>
<dbReference type="InterPro" id="IPR046457">
    <property type="entry name" value="PMI_typeI_cat"/>
</dbReference>
<reference evidence="11" key="1">
    <citation type="journal article" date="2021" name="Mol. Ecol. Resour.">
        <title>Apolygus lucorum genome provides insights into omnivorousness and mesophyll feeding.</title>
        <authorList>
            <person name="Liu Y."/>
            <person name="Liu H."/>
            <person name="Wang H."/>
            <person name="Huang T."/>
            <person name="Liu B."/>
            <person name="Yang B."/>
            <person name="Yin L."/>
            <person name="Li B."/>
            <person name="Zhang Y."/>
            <person name="Zhang S."/>
            <person name="Jiang F."/>
            <person name="Zhang X."/>
            <person name="Ren Y."/>
            <person name="Wang B."/>
            <person name="Wang S."/>
            <person name="Lu Y."/>
            <person name="Wu K."/>
            <person name="Fan W."/>
            <person name="Wang G."/>
        </authorList>
    </citation>
    <scope>NUCLEOTIDE SEQUENCE</scope>
    <source>
        <strain evidence="11">12Hb</strain>
    </source>
</reference>
<evidence type="ECO:0000256" key="6">
    <source>
        <dbReference type="ARBA" id="ARBA00022723"/>
    </source>
</evidence>
<dbReference type="Pfam" id="PF20511">
    <property type="entry name" value="PMI_typeI_cat"/>
    <property type="match status" value="1"/>
</dbReference>
<feature type="region of interest" description="Disordered" evidence="9">
    <location>
        <begin position="267"/>
        <end position="294"/>
    </location>
</feature>
<evidence type="ECO:0000313" key="11">
    <source>
        <dbReference type="EMBL" id="KAF6213587.1"/>
    </source>
</evidence>
<gene>
    <name evidence="11" type="ORF">GE061_011308</name>
</gene>
<dbReference type="OrthoDB" id="9985779at2759"/>
<dbReference type="GO" id="GO:0009298">
    <property type="term" value="P:GDP-mannose biosynthetic process"/>
    <property type="evidence" value="ECO:0007669"/>
    <property type="project" value="InterPro"/>
</dbReference>
<keyword evidence="6" id="KW-0479">Metal-binding</keyword>
<evidence type="ECO:0000256" key="5">
    <source>
        <dbReference type="ARBA" id="ARBA00011956"/>
    </source>
</evidence>
<dbReference type="SUPFAM" id="SSF49265">
    <property type="entry name" value="Fibronectin type III"/>
    <property type="match status" value="1"/>
</dbReference>
<feature type="domain" description="Fibronectin type-III" evidence="10">
    <location>
        <begin position="182"/>
        <end position="280"/>
    </location>
</feature>
<proteinExistence type="inferred from homology"/>
<dbReference type="InterPro" id="IPR018050">
    <property type="entry name" value="Pmannose_isomerase-type1_CS"/>
</dbReference>
<accession>A0A8S9XXG3</accession>
<dbReference type="Gene3D" id="2.60.120.10">
    <property type="entry name" value="Jelly Rolls"/>
    <property type="match status" value="1"/>
</dbReference>
<dbReference type="NCBIfam" id="TIGR00218">
    <property type="entry name" value="manA"/>
    <property type="match status" value="1"/>
</dbReference>
<dbReference type="EMBL" id="WIXP02000003">
    <property type="protein sequence ID" value="KAF6213587.1"/>
    <property type="molecule type" value="Genomic_DNA"/>
</dbReference>
<organism evidence="11 12">
    <name type="scientific">Apolygus lucorum</name>
    <name type="common">Small green plant bug</name>
    <name type="synonym">Lygocoris lucorum</name>
    <dbReference type="NCBI Taxonomy" id="248454"/>
    <lineage>
        <taxon>Eukaryota</taxon>
        <taxon>Metazoa</taxon>
        <taxon>Ecdysozoa</taxon>
        <taxon>Arthropoda</taxon>
        <taxon>Hexapoda</taxon>
        <taxon>Insecta</taxon>
        <taxon>Pterygota</taxon>
        <taxon>Neoptera</taxon>
        <taxon>Paraneoptera</taxon>
        <taxon>Hemiptera</taxon>
        <taxon>Heteroptera</taxon>
        <taxon>Panheteroptera</taxon>
        <taxon>Cimicomorpha</taxon>
        <taxon>Miridae</taxon>
        <taxon>Mirini</taxon>
        <taxon>Apolygus</taxon>
    </lineage>
</organism>
<comment type="cofactor">
    <cofactor evidence="2">
        <name>Zn(2+)</name>
        <dbReference type="ChEBI" id="CHEBI:29105"/>
    </cofactor>
</comment>
<dbReference type="GO" id="GO:0004476">
    <property type="term" value="F:mannose-6-phosphate isomerase activity"/>
    <property type="evidence" value="ECO:0007669"/>
    <property type="project" value="UniProtKB-EC"/>
</dbReference>
<dbReference type="GO" id="GO:0005829">
    <property type="term" value="C:cytosol"/>
    <property type="evidence" value="ECO:0007669"/>
    <property type="project" value="TreeGrafter"/>
</dbReference>
<evidence type="ECO:0000256" key="8">
    <source>
        <dbReference type="ARBA" id="ARBA00023235"/>
    </source>
</evidence>
<evidence type="ECO:0000256" key="1">
    <source>
        <dbReference type="ARBA" id="ARBA00000757"/>
    </source>
</evidence>
<dbReference type="EC" id="5.3.1.8" evidence="5"/>